<evidence type="ECO:0000313" key="2">
    <source>
        <dbReference type="EMBL" id="KAL3762280.1"/>
    </source>
</evidence>
<feature type="compositionally biased region" description="Polar residues" evidence="1">
    <location>
        <begin position="355"/>
        <end position="371"/>
    </location>
</feature>
<dbReference type="Proteomes" id="UP001530293">
    <property type="component" value="Unassembled WGS sequence"/>
</dbReference>
<organism evidence="2 3">
    <name type="scientific">Discostella pseudostelligera</name>
    <dbReference type="NCBI Taxonomy" id="259834"/>
    <lineage>
        <taxon>Eukaryota</taxon>
        <taxon>Sar</taxon>
        <taxon>Stramenopiles</taxon>
        <taxon>Ochrophyta</taxon>
        <taxon>Bacillariophyta</taxon>
        <taxon>Coscinodiscophyceae</taxon>
        <taxon>Thalassiosirophycidae</taxon>
        <taxon>Stephanodiscales</taxon>
        <taxon>Stephanodiscaceae</taxon>
        <taxon>Discostella</taxon>
    </lineage>
</organism>
<keyword evidence="3" id="KW-1185">Reference proteome</keyword>
<reference evidence="2 3" key="1">
    <citation type="submission" date="2024-10" db="EMBL/GenBank/DDBJ databases">
        <title>Updated reference genomes for cyclostephanoid diatoms.</title>
        <authorList>
            <person name="Roberts W.R."/>
            <person name="Alverson A.J."/>
        </authorList>
    </citation>
    <scope>NUCLEOTIDE SEQUENCE [LARGE SCALE GENOMIC DNA]</scope>
    <source>
        <strain evidence="2 3">AJA232-27</strain>
    </source>
</reference>
<gene>
    <name evidence="2" type="ORF">ACHAWU_000927</name>
</gene>
<name>A0ABD3MDT4_9STRA</name>
<evidence type="ECO:0000256" key="1">
    <source>
        <dbReference type="SAM" id="MobiDB-lite"/>
    </source>
</evidence>
<comment type="caution">
    <text evidence="2">The sequence shown here is derived from an EMBL/GenBank/DDBJ whole genome shotgun (WGS) entry which is preliminary data.</text>
</comment>
<dbReference type="EMBL" id="JALLBG020000137">
    <property type="protein sequence ID" value="KAL3762280.1"/>
    <property type="molecule type" value="Genomic_DNA"/>
</dbReference>
<sequence>MHQVQTPNIHRPDAILLARSGEEPVTRREGSIGVNGRNVNRSSSNLLNIKSDSSLESIGVIAGFNNDTANATNAPVVDNSVRTSSILRNSTVDDDNTTTTSEKRKVRWGPSTKAPRHGCGLNSSGALQFADLYKGIVDISSTLGKSAQQLGERIEVMGMACASEGEFLRGECVNAIDATCTNNNISGEDAGDCHYSKEDNSLIYSSDNPWRMLPETREGIQESRDALDSYDNNKRESRQCFEDSRYAINDGNAFINQSRHSMPSEHFTFNEYGGGNSNQNGFVASSSRVPRQKAQRSYFYSPSSNRASMNNIETGMGPTVNMMSPTFHRSPRTYGFDSPHSNTKLSPVSILKKNQSRYATSGTSAFPTTTGDARVKLRQSPRASHSYGKSPTPTPTSSSTRLPSPSTRGKMKKSRRVLGGLVKKSLKLMSIGTKSQFKPSSTKPTSAICAGPSPRHGRY</sequence>
<feature type="compositionally biased region" description="Low complexity" evidence="1">
    <location>
        <begin position="395"/>
        <end position="408"/>
    </location>
</feature>
<feature type="compositionally biased region" description="Polar residues" evidence="1">
    <location>
        <begin position="432"/>
        <end position="445"/>
    </location>
</feature>
<accession>A0ABD3MDT4</accession>
<evidence type="ECO:0000313" key="3">
    <source>
        <dbReference type="Proteomes" id="UP001530293"/>
    </source>
</evidence>
<proteinExistence type="predicted"/>
<dbReference type="AlphaFoldDB" id="A0ABD3MDT4"/>
<feature type="region of interest" description="Disordered" evidence="1">
    <location>
        <begin position="355"/>
        <end position="459"/>
    </location>
</feature>
<protein>
    <submittedName>
        <fullName evidence="2">Uncharacterized protein</fullName>
    </submittedName>
</protein>